<dbReference type="EMBL" id="CAJNJA010024628">
    <property type="protein sequence ID" value="CAE7529746.1"/>
    <property type="molecule type" value="Genomic_DNA"/>
</dbReference>
<protein>
    <submittedName>
        <fullName evidence="6">Anks1b protein</fullName>
    </submittedName>
</protein>
<reference evidence="6" key="1">
    <citation type="submission" date="2021-02" db="EMBL/GenBank/DDBJ databases">
        <authorList>
            <person name="Dougan E. K."/>
            <person name="Rhodes N."/>
            <person name="Thang M."/>
            <person name="Chan C."/>
        </authorList>
    </citation>
    <scope>NUCLEOTIDE SEQUENCE</scope>
</reference>
<dbReference type="InterPro" id="IPR025476">
    <property type="entry name" value="Helitron_helicase-like"/>
</dbReference>
<dbReference type="SUPFAM" id="SSF48403">
    <property type="entry name" value="Ankyrin repeat"/>
    <property type="match status" value="1"/>
</dbReference>
<proteinExistence type="predicted"/>
<keyword evidence="1" id="KW-0677">Repeat</keyword>
<evidence type="ECO:0000256" key="3">
    <source>
        <dbReference type="SAM" id="Coils"/>
    </source>
</evidence>
<evidence type="ECO:0000259" key="5">
    <source>
        <dbReference type="PROSITE" id="PS50802"/>
    </source>
</evidence>
<dbReference type="InterPro" id="IPR036770">
    <property type="entry name" value="Ankyrin_rpt-contain_sf"/>
</dbReference>
<dbReference type="InterPro" id="IPR038765">
    <property type="entry name" value="Papain-like_cys_pep_sf"/>
</dbReference>
<accession>A0A812TCS5</accession>
<evidence type="ECO:0000313" key="6">
    <source>
        <dbReference type="EMBL" id="CAE7529746.1"/>
    </source>
</evidence>
<evidence type="ECO:0000256" key="2">
    <source>
        <dbReference type="ARBA" id="ARBA00023043"/>
    </source>
</evidence>
<dbReference type="Gene3D" id="3.90.70.80">
    <property type="match status" value="1"/>
</dbReference>
<feature type="compositionally biased region" description="Basic and acidic residues" evidence="4">
    <location>
        <begin position="1286"/>
        <end position="1295"/>
    </location>
</feature>
<dbReference type="Gene3D" id="1.25.40.20">
    <property type="entry name" value="Ankyrin repeat-containing domain"/>
    <property type="match status" value="2"/>
</dbReference>
<comment type="caution">
    <text evidence="6">The sequence shown here is derived from an EMBL/GenBank/DDBJ whole genome shotgun (WGS) entry which is preliminary data.</text>
</comment>
<feature type="region of interest" description="Disordered" evidence="4">
    <location>
        <begin position="2211"/>
        <end position="2249"/>
    </location>
</feature>
<feature type="non-terminal residue" evidence="6">
    <location>
        <position position="2271"/>
    </location>
</feature>
<dbReference type="SUPFAM" id="SSF54001">
    <property type="entry name" value="Cysteine proteinases"/>
    <property type="match status" value="1"/>
</dbReference>
<dbReference type="OrthoDB" id="429210at2759"/>
<name>A0A812TCS5_9DINO</name>
<dbReference type="Pfam" id="PF20209">
    <property type="entry name" value="DUF6570"/>
    <property type="match status" value="1"/>
</dbReference>
<dbReference type="SMART" id="SM00248">
    <property type="entry name" value="ANK"/>
    <property type="match status" value="5"/>
</dbReference>
<feature type="compositionally biased region" description="Polar residues" evidence="4">
    <location>
        <begin position="1474"/>
        <end position="1487"/>
    </location>
</feature>
<dbReference type="Proteomes" id="UP000601435">
    <property type="component" value="Unassembled WGS sequence"/>
</dbReference>
<keyword evidence="7" id="KW-1185">Reference proteome</keyword>
<sequence>MGEAHGEAGKAAVATDRPEHRLPPRLPVTDFRSGNAELDRPENIDLLILAVKFGQTGYVQMLLDHRANVHGSADPWTPLDMACEYHPEDLSGHAPRPGLITMLLTAQADPEPMLRDASSWVLNPAPTDYFRLATPRMLGDTVALACAAAAHSNPTFMQHVVRAAQTPAIPRDPGSSSSSKVAETYVLSASLCSAACTGNTQNVRWLLEMQVQADAHVCTSVLKGWPDLVRNERQQRTALSLAAANGHCTTTQALLEARADANLSLDGHPPLHRAALHEAPAAIISSILTAAGEVNGEDKLGRTALTLAVLCTGARDTTVIRILLEAKADKFHRDQTGHTPLSTAAQCPSAELTELMQIPEEKHDRAQTPNNLRCQYRKLQQCRSFDSSEEDICETMMHKSNRRWADITDDDGEDIGWDIQAFRKHYLATKCSLTLLTPVRVPAGRIKIDEACCMEDVPNDTNSTEQRDRCEAIATPTQEGKQQLRVSAYVRVPVRACAERATAAAAAWRGGANHDSPRHPELGPSIEEHFRGRLALKKMTGDGNCLFHALANKTQEDGVQLRSLIIQFLQDNAACEDDEEQTDAWLEEAEYLHSNPSHWGGDTAIIAFTLMRQQRVFLHWRAANGEIETIERTHADVETAAERRPRERQNFMQAIHLWYNGRDHYDVLVPSDELAHAADTTDAPPPHPEEGPNLLEELTSMPVAAEATHPRRKLEDALKHLASTHLRAQPLIPPDAKPEEVDSGEAWPQVFCAFHGCTWALPTGTEEELHEHVKNTHRAELGMAAQHLPSPKPADALTSVYNEAVALRCREAAPVAGSSRDRSALRSFAEATSKDRVESLICFSCACIHPVADTANSGRIHWARLIEGPANNDDVGRAEMADRLHELFSIDKYLERYEDLAGDVKLKDVTNFDDWTVTIPGFGDLLCCPEDHRCQACPQHPSQNTLCEHCEVPLCSDCRRHLKNGKLPPLSLCNDMWTGYSPARLHAEKVTVMEMICASPCITTLICMAMEARHRSEGTTLDEKAQCANHRLGARGNALSFPLPWEDVLRNLQAHDAEVAQAQQAAAASGEEPTPSLPRAGKALGDVVRVLLKTNRTGKTSESEIKTLLHQATVRREVVVNLILDMQRLGHPAFQHLRQEALREAAAQLPEGGVPPEVLKIIHGMTEEDETSHKLQPQKAAAPTDAPEQDVKQAGAIFANQRARAVLPEGCNQDREDQNAVATAALNDLEDQLQTKQESERICNTLEVRTSNALVDQFQPLYFATAFSFCFAHGTACPDVQNSQADARRNQQDPGRRRRRNPQAPKVEIHAWAAAMQRRAETQFRRDWTFGFTLWNYLFRTMVNVQKNTFMYCVPDENNGRRALTNQEILDGGKQIQKELAKGQYLDVNNQLRPVNGDLSKVRFATGLTPAALKVLDNTAARSRNTPGTHEVRKTMRHQTHANRICHGTPLFVTFSPSERDNAVMLRLARARQSDPSLSQESATSRAAQGRGKPDLDVEFYSLSPEALAAELPPYDDRRAMLAKDPVACADGFRTLVQLALRHLFGVRYCPKCPDCGNSSRPCADAFGSNAMACGGIFGRLDAAFGSIECQKSGVLHIHFQLFLQCFHQFNPLSELQALGPQRKMDLFQKYCAYTAHVSRTIYRDPQAWERKRQETEEKWPAYRDSFLALSRPNYQRADASTNGPTWRRLFLDEDVEALQQLKQHHVHLPKKTGGPRLPLDHCRDKKNPTKCKAGFPRELQLIEKTTLMCKGLAEEMGMPVKGKRSALGRLRGPCNDPNLNGNHPALLAALRCNGDVQVPYRFPITEDLHAACGRCDKDCPAQNSLREMTQQAQVNQAAQAGYACDYSNKRNPIAVNEVQEWKKSQKDLEAELQNNASSGYVGARVSKRLMTDAFARGVVRGSVECANLIDHAGRDDPTAAEAIKTAQVDEMSLKTGVDLLQAAIDGRPFPPEREKLQSDLSRNFEAPSKKKAIAHPQLWTVYGNRGTDPRVRPLSAFEFVRYYHTRAVRYPWKAEKQEQAMAALASGQTDIPYHALLTDSGMTWLQKQLGRSKLQGGVHYLIREEGGEDWMPLGNGSLAQKHRHDWVIVPRHRPNVPVLYGALGSRSEEEHIMKILVLFCPWTSNPQDATEAVPYIGQLRTPDMSTWREALRCAWRHGDGFPTEELKRYVLNYAFVYCLPRSLQPDQDLAANSDNEDLKDEVCHFDEDELQQATGTRVRGAGKEAANAAEEEDPADEAEPPATSTQHDLTVQMMSISHNFWLGKASEATQ</sequence>
<dbReference type="PANTHER" id="PTHR24173">
    <property type="entry name" value="ANKYRIN REPEAT CONTAINING"/>
    <property type="match status" value="1"/>
</dbReference>
<evidence type="ECO:0000313" key="7">
    <source>
        <dbReference type="Proteomes" id="UP000601435"/>
    </source>
</evidence>
<dbReference type="CDD" id="cd22744">
    <property type="entry name" value="OTU"/>
    <property type="match status" value="1"/>
</dbReference>
<keyword evidence="3" id="KW-0175">Coiled coil</keyword>
<feature type="domain" description="OTU" evidence="5">
    <location>
        <begin position="534"/>
        <end position="671"/>
    </location>
</feature>
<dbReference type="InterPro" id="IPR002110">
    <property type="entry name" value="Ankyrin_rpt"/>
</dbReference>
<feature type="region of interest" description="Disordered" evidence="4">
    <location>
        <begin position="1282"/>
        <end position="1305"/>
    </location>
</feature>
<dbReference type="InterPro" id="IPR046700">
    <property type="entry name" value="DUF6570"/>
</dbReference>
<evidence type="ECO:0000256" key="4">
    <source>
        <dbReference type="SAM" id="MobiDB-lite"/>
    </source>
</evidence>
<keyword evidence="2" id="KW-0040">ANK repeat</keyword>
<feature type="compositionally biased region" description="Acidic residues" evidence="4">
    <location>
        <begin position="2230"/>
        <end position="2240"/>
    </location>
</feature>
<evidence type="ECO:0000256" key="1">
    <source>
        <dbReference type="ARBA" id="ARBA00022737"/>
    </source>
</evidence>
<dbReference type="PROSITE" id="PS50802">
    <property type="entry name" value="OTU"/>
    <property type="match status" value="1"/>
</dbReference>
<gene>
    <name evidence="6" type="primary">anks1b</name>
    <name evidence="6" type="ORF">SNEC2469_LOCUS15207</name>
</gene>
<dbReference type="InterPro" id="IPR003323">
    <property type="entry name" value="OTU_dom"/>
</dbReference>
<feature type="coiled-coil region" evidence="3">
    <location>
        <begin position="1212"/>
        <end position="1239"/>
    </location>
</feature>
<organism evidence="6 7">
    <name type="scientific">Symbiodinium necroappetens</name>
    <dbReference type="NCBI Taxonomy" id="1628268"/>
    <lineage>
        <taxon>Eukaryota</taxon>
        <taxon>Sar</taxon>
        <taxon>Alveolata</taxon>
        <taxon>Dinophyceae</taxon>
        <taxon>Suessiales</taxon>
        <taxon>Symbiodiniaceae</taxon>
        <taxon>Symbiodinium</taxon>
    </lineage>
</organism>
<dbReference type="Pfam" id="PF14214">
    <property type="entry name" value="Helitron_like_N"/>
    <property type="match status" value="1"/>
</dbReference>
<feature type="region of interest" description="Disordered" evidence="4">
    <location>
        <begin position="1"/>
        <end position="34"/>
    </location>
</feature>
<feature type="region of interest" description="Disordered" evidence="4">
    <location>
        <begin position="1471"/>
        <end position="1492"/>
    </location>
</feature>
<feature type="region of interest" description="Disordered" evidence="4">
    <location>
        <begin position="1167"/>
        <end position="1187"/>
    </location>
</feature>
<dbReference type="PANTHER" id="PTHR24173:SF74">
    <property type="entry name" value="ANKYRIN REPEAT DOMAIN-CONTAINING PROTEIN 16"/>
    <property type="match status" value="1"/>
</dbReference>